<dbReference type="EMBL" id="CARXXK010000760">
    <property type="protein sequence ID" value="CAI6371106.1"/>
    <property type="molecule type" value="Genomic_DNA"/>
</dbReference>
<dbReference type="PANTHER" id="PTHR31511">
    <property type="entry name" value="PROTEIN CBG23764"/>
    <property type="match status" value="1"/>
</dbReference>
<organism evidence="1 2">
    <name type="scientific">Macrosiphum euphorbiae</name>
    <name type="common">potato aphid</name>
    <dbReference type="NCBI Taxonomy" id="13131"/>
    <lineage>
        <taxon>Eukaryota</taxon>
        <taxon>Metazoa</taxon>
        <taxon>Ecdysozoa</taxon>
        <taxon>Arthropoda</taxon>
        <taxon>Hexapoda</taxon>
        <taxon>Insecta</taxon>
        <taxon>Pterygota</taxon>
        <taxon>Neoptera</taxon>
        <taxon>Paraneoptera</taxon>
        <taxon>Hemiptera</taxon>
        <taxon>Sternorrhyncha</taxon>
        <taxon>Aphidomorpha</taxon>
        <taxon>Aphidoidea</taxon>
        <taxon>Aphididae</taxon>
        <taxon>Macrosiphini</taxon>
        <taxon>Macrosiphum</taxon>
    </lineage>
</organism>
<reference evidence="1 2" key="1">
    <citation type="submission" date="2023-01" db="EMBL/GenBank/DDBJ databases">
        <authorList>
            <person name="Whitehead M."/>
        </authorList>
    </citation>
    <scope>NUCLEOTIDE SEQUENCE [LARGE SCALE GENOMIC DNA]</scope>
</reference>
<name>A0AAV0XV23_9HEMI</name>
<accession>A0AAV0XV23</accession>
<keyword evidence="2" id="KW-1185">Reference proteome</keyword>
<protein>
    <submittedName>
        <fullName evidence="1">Uncharacterized protein</fullName>
    </submittedName>
</protein>
<evidence type="ECO:0000313" key="1">
    <source>
        <dbReference type="EMBL" id="CAI6371106.1"/>
    </source>
</evidence>
<evidence type="ECO:0000313" key="2">
    <source>
        <dbReference type="Proteomes" id="UP001160148"/>
    </source>
</evidence>
<gene>
    <name evidence="1" type="ORF">MEUPH1_LOCUS25150</name>
</gene>
<dbReference type="AlphaFoldDB" id="A0AAV0XV23"/>
<dbReference type="PANTHER" id="PTHR31511:SF12">
    <property type="entry name" value="RHO TERMINATION FACTOR N-TERMINAL DOMAIN-CONTAINING PROTEIN"/>
    <property type="match status" value="1"/>
</dbReference>
<sequence>MHTATSRLWLIVISLRSSPKRIVTPESIAGSPYRASIDCSWVCKSHAYGGSSYLPLPESILNRKAVVNPKNIDRQCLKCAILAKHVPHGNRTRVGTNYLSEEHRYDFSTISIPTTVSEIKQFERSNPDTTVNLYGVRKCVENKNNKKSSTKYAAYPLRIADEEKADHFDLLLISGKDDMNHYAFISNFSRLVHRKKIIINTAYFFVNYVSPVSRTAH</sequence>
<proteinExistence type="predicted"/>
<comment type="caution">
    <text evidence="1">The sequence shown here is derived from an EMBL/GenBank/DDBJ whole genome shotgun (WGS) entry which is preliminary data.</text>
</comment>
<dbReference type="Proteomes" id="UP001160148">
    <property type="component" value="Unassembled WGS sequence"/>
</dbReference>